<dbReference type="InterPro" id="IPR026818">
    <property type="entry name" value="Apc_fam"/>
</dbReference>
<comment type="similarity">
    <text evidence="1">Belongs to the adenomatous polyposis coli (APC) family.</text>
</comment>
<dbReference type="SMART" id="SM00185">
    <property type="entry name" value="ARM"/>
    <property type="match status" value="2"/>
</dbReference>
<evidence type="ECO:0000313" key="4">
    <source>
        <dbReference type="EMBL" id="KAA0187166.1"/>
    </source>
</evidence>
<gene>
    <name evidence="4" type="ORF">HAZT_HAZT010709</name>
</gene>
<name>A0A6A0GUW9_HYAAZ</name>
<dbReference type="PANTHER" id="PTHR12607:SF12">
    <property type="entry name" value="APC-LIKE, ISOFORM A-RELATED"/>
    <property type="match status" value="1"/>
</dbReference>
<dbReference type="GO" id="GO:0007399">
    <property type="term" value="P:nervous system development"/>
    <property type="evidence" value="ECO:0007669"/>
    <property type="project" value="TreeGrafter"/>
</dbReference>
<dbReference type="PANTHER" id="PTHR12607">
    <property type="entry name" value="ADENOMATOUS POLYPOSIS COLI PROTEIN FAMILY"/>
    <property type="match status" value="1"/>
</dbReference>
<dbReference type="Gene3D" id="1.25.10.10">
    <property type="entry name" value="Leucine-rich Repeat Variant"/>
    <property type="match status" value="1"/>
</dbReference>
<dbReference type="SUPFAM" id="SSF48371">
    <property type="entry name" value="ARM repeat"/>
    <property type="match status" value="1"/>
</dbReference>
<evidence type="ECO:0000256" key="3">
    <source>
        <dbReference type="SAM" id="MobiDB-lite"/>
    </source>
</evidence>
<dbReference type="GO" id="GO:0016477">
    <property type="term" value="P:cell migration"/>
    <property type="evidence" value="ECO:0007669"/>
    <property type="project" value="TreeGrafter"/>
</dbReference>
<evidence type="ECO:0000256" key="1">
    <source>
        <dbReference type="ARBA" id="ARBA00009051"/>
    </source>
</evidence>
<dbReference type="Pfam" id="PF18797">
    <property type="entry name" value="APC_rep"/>
    <property type="match status" value="1"/>
</dbReference>
<keyword evidence="2" id="KW-0879">Wnt signaling pathway</keyword>
<dbReference type="GO" id="GO:0045295">
    <property type="term" value="F:gamma-catenin binding"/>
    <property type="evidence" value="ECO:0007669"/>
    <property type="project" value="TreeGrafter"/>
</dbReference>
<reference evidence="4" key="2">
    <citation type="journal article" date="2018" name="Environ. Sci. Technol.">
        <title>The Toxicogenome of Hyalella azteca: A Model for Sediment Ecotoxicology and Evolutionary Toxicology.</title>
        <authorList>
            <person name="Poynton H.C."/>
            <person name="Hasenbein S."/>
            <person name="Benoit J.B."/>
            <person name="Sepulveda M.S."/>
            <person name="Poelchau M.F."/>
            <person name="Hughes D.S.T."/>
            <person name="Murali S.C."/>
            <person name="Chen S."/>
            <person name="Glastad K.M."/>
            <person name="Goodisman M.A.D."/>
            <person name="Werren J.H."/>
            <person name="Vineis J.H."/>
            <person name="Bowen J.L."/>
            <person name="Friedrich M."/>
            <person name="Jones J."/>
            <person name="Robertson H.M."/>
            <person name="Feyereisen R."/>
            <person name="Mechler-Hickson A."/>
            <person name="Mathers N."/>
            <person name="Lee C.E."/>
            <person name="Colbourne J.K."/>
            <person name="Biales A."/>
            <person name="Johnston J.S."/>
            <person name="Wellborn G.A."/>
            <person name="Rosendale A.J."/>
            <person name="Cridge A.G."/>
            <person name="Munoz-Torres M.C."/>
            <person name="Bain P.A."/>
            <person name="Manny A.R."/>
            <person name="Major K.M."/>
            <person name="Lambert F.N."/>
            <person name="Vulpe C.D."/>
            <person name="Tuck P."/>
            <person name="Blalock B.J."/>
            <person name="Lin Y.Y."/>
            <person name="Smith M.E."/>
            <person name="Ochoa-Acuna H."/>
            <person name="Chen M.M."/>
            <person name="Childers C.P."/>
            <person name="Qu J."/>
            <person name="Dugan S."/>
            <person name="Lee S.L."/>
            <person name="Chao H."/>
            <person name="Dinh H."/>
            <person name="Han Y."/>
            <person name="Doddapaneni H."/>
            <person name="Worley K.C."/>
            <person name="Muzny D.M."/>
            <person name="Gibbs R.A."/>
            <person name="Richards S."/>
        </authorList>
    </citation>
    <scope>NUCLEOTIDE SEQUENCE</scope>
    <source>
        <strain evidence="4">HAZT.00-mixed</strain>
        <tissue evidence="4">Whole organism</tissue>
    </source>
</reference>
<comment type="caution">
    <text evidence="4">The sequence shown here is derived from an EMBL/GenBank/DDBJ whole genome shotgun (WGS) entry which is preliminary data.</text>
</comment>
<dbReference type="GO" id="GO:0008017">
    <property type="term" value="F:microtubule binding"/>
    <property type="evidence" value="ECO:0007669"/>
    <property type="project" value="TreeGrafter"/>
</dbReference>
<protein>
    <submittedName>
        <fullName evidence="4">Uncharacterized protein</fullName>
    </submittedName>
</protein>
<dbReference type="InterPro" id="IPR011989">
    <property type="entry name" value="ARM-like"/>
</dbReference>
<reference evidence="4" key="3">
    <citation type="submission" date="2019-06" db="EMBL/GenBank/DDBJ databases">
        <authorList>
            <person name="Poynton C."/>
            <person name="Hasenbein S."/>
            <person name="Benoit J.B."/>
            <person name="Sepulveda M.S."/>
            <person name="Poelchau M.F."/>
            <person name="Murali S.C."/>
            <person name="Chen S."/>
            <person name="Glastad K.M."/>
            <person name="Werren J.H."/>
            <person name="Vineis J.H."/>
            <person name="Bowen J.L."/>
            <person name="Friedrich M."/>
            <person name="Jones J."/>
            <person name="Robertson H.M."/>
            <person name="Feyereisen R."/>
            <person name="Mechler-Hickson A."/>
            <person name="Mathers N."/>
            <person name="Lee C.E."/>
            <person name="Colbourne J.K."/>
            <person name="Biales A."/>
            <person name="Johnston J.S."/>
            <person name="Wellborn G.A."/>
            <person name="Rosendale A.J."/>
            <person name="Cridge A.G."/>
            <person name="Munoz-Torres M.C."/>
            <person name="Bain P.A."/>
            <person name="Manny A.R."/>
            <person name="Major K.M."/>
            <person name="Lambert F.N."/>
            <person name="Vulpe C.D."/>
            <person name="Tuck P."/>
            <person name="Blalock B.J."/>
            <person name="Lin Y.-Y."/>
            <person name="Smith M.E."/>
            <person name="Ochoa-Acuna H."/>
            <person name="Chen M.-J.M."/>
            <person name="Childers C.P."/>
            <person name="Qu J."/>
            <person name="Dugan S."/>
            <person name="Lee S.L."/>
            <person name="Chao H."/>
            <person name="Dinh H."/>
            <person name="Han Y."/>
            <person name="Doddapaneni H."/>
            <person name="Worley K.C."/>
            <person name="Muzny D.M."/>
            <person name="Gibbs R.A."/>
            <person name="Richards S."/>
        </authorList>
    </citation>
    <scope>NUCLEOTIDE SEQUENCE</scope>
    <source>
        <strain evidence="4">HAZT.00-mixed</strain>
        <tissue evidence="4">Whole organism</tissue>
    </source>
</reference>
<proteinExistence type="inferred from homology"/>
<organism evidence="4">
    <name type="scientific">Hyalella azteca</name>
    <name type="common">Amphipod</name>
    <dbReference type="NCBI Taxonomy" id="294128"/>
    <lineage>
        <taxon>Eukaryota</taxon>
        <taxon>Metazoa</taxon>
        <taxon>Ecdysozoa</taxon>
        <taxon>Arthropoda</taxon>
        <taxon>Crustacea</taxon>
        <taxon>Multicrustacea</taxon>
        <taxon>Malacostraca</taxon>
        <taxon>Eumalacostraca</taxon>
        <taxon>Peracarida</taxon>
        <taxon>Amphipoda</taxon>
        <taxon>Senticaudata</taxon>
        <taxon>Talitrida</taxon>
        <taxon>Talitroidea</taxon>
        <taxon>Hyalellidae</taxon>
        <taxon>Hyalella</taxon>
    </lineage>
</organism>
<dbReference type="InterPro" id="IPR016024">
    <property type="entry name" value="ARM-type_fold"/>
</dbReference>
<dbReference type="GO" id="GO:0030877">
    <property type="term" value="C:beta-catenin destruction complex"/>
    <property type="evidence" value="ECO:0007669"/>
    <property type="project" value="TreeGrafter"/>
</dbReference>
<dbReference type="EMBL" id="JQDR03015109">
    <property type="protein sequence ID" value="KAA0187166.1"/>
    <property type="molecule type" value="Genomic_DNA"/>
</dbReference>
<dbReference type="GO" id="GO:0007026">
    <property type="term" value="P:negative regulation of microtubule depolymerization"/>
    <property type="evidence" value="ECO:0007669"/>
    <property type="project" value="TreeGrafter"/>
</dbReference>
<dbReference type="GO" id="GO:0016055">
    <property type="term" value="P:Wnt signaling pathway"/>
    <property type="evidence" value="ECO:0007669"/>
    <property type="project" value="UniProtKB-KW"/>
</dbReference>
<dbReference type="GO" id="GO:0001708">
    <property type="term" value="P:cell fate specification"/>
    <property type="evidence" value="ECO:0007669"/>
    <property type="project" value="TreeGrafter"/>
</dbReference>
<reference evidence="4" key="1">
    <citation type="submission" date="2014-08" db="EMBL/GenBank/DDBJ databases">
        <authorList>
            <person name="Murali S."/>
            <person name="Richards S."/>
            <person name="Bandaranaike D."/>
            <person name="Bellair M."/>
            <person name="Blankenburg K."/>
            <person name="Chao H."/>
            <person name="Dinh H."/>
            <person name="Doddapaneni H."/>
            <person name="Dugan-Rocha S."/>
            <person name="Elkadiri S."/>
            <person name="Gnanaolivu R."/>
            <person name="Hughes D."/>
            <person name="Lee S."/>
            <person name="Li M."/>
            <person name="Ming W."/>
            <person name="Munidasa M."/>
            <person name="Muniz J."/>
            <person name="Nguyen L."/>
            <person name="Osuji N."/>
            <person name="Pu L.-L."/>
            <person name="Puazo M."/>
            <person name="Skinner E."/>
            <person name="Qu C."/>
            <person name="Quiroz J."/>
            <person name="Raj R."/>
            <person name="Weissenberger G."/>
            <person name="Xin Y."/>
            <person name="Zou X."/>
            <person name="Han Y."/>
            <person name="Worley K."/>
            <person name="Muzny D."/>
            <person name="Gibbs R."/>
        </authorList>
    </citation>
    <scope>NUCLEOTIDE SEQUENCE</scope>
    <source>
        <strain evidence="4">HAZT.00-mixed</strain>
        <tissue evidence="4">Whole organism</tissue>
    </source>
</reference>
<dbReference type="AlphaFoldDB" id="A0A6A0GUW9"/>
<dbReference type="GO" id="GO:0016342">
    <property type="term" value="C:catenin complex"/>
    <property type="evidence" value="ECO:0007669"/>
    <property type="project" value="TreeGrafter"/>
</dbReference>
<dbReference type="GO" id="GO:0005881">
    <property type="term" value="C:cytoplasmic microtubule"/>
    <property type="evidence" value="ECO:0007669"/>
    <property type="project" value="TreeGrafter"/>
</dbReference>
<dbReference type="GO" id="GO:0008013">
    <property type="term" value="F:beta-catenin binding"/>
    <property type="evidence" value="ECO:0007669"/>
    <property type="project" value="InterPro"/>
</dbReference>
<evidence type="ECO:0000256" key="2">
    <source>
        <dbReference type="ARBA" id="ARBA00022687"/>
    </source>
</evidence>
<dbReference type="InterPro" id="IPR000225">
    <property type="entry name" value="Armadillo"/>
</dbReference>
<feature type="region of interest" description="Disordered" evidence="3">
    <location>
        <begin position="1"/>
        <end position="95"/>
    </location>
</feature>
<dbReference type="GO" id="GO:0090090">
    <property type="term" value="P:negative regulation of canonical Wnt signaling pathway"/>
    <property type="evidence" value="ECO:0007669"/>
    <property type="project" value="TreeGrafter"/>
</dbReference>
<dbReference type="GO" id="GO:0007389">
    <property type="term" value="P:pattern specification process"/>
    <property type="evidence" value="ECO:0007669"/>
    <property type="project" value="TreeGrafter"/>
</dbReference>
<dbReference type="Proteomes" id="UP000711488">
    <property type="component" value="Unassembled WGS sequence"/>
</dbReference>
<dbReference type="InterPro" id="IPR041257">
    <property type="entry name" value="APC_rep"/>
</dbReference>
<accession>A0A6A0GUW9</accession>
<sequence>MDIANANTMFDGGVSTADEVSDIPSSSSTLAERQRVSSMEPDSLDSGVDQRGHSLAYENGGESHTYDDANGGRYPNGDHNGTHGDENYGNEDDAPKLPSAIEAVLRGVWPFNKALWHSSPATVGLSHTNGTQIDPPGIMATSSVTSRRAQSQQQLLSNKVEMVYGLLSMFSSGDRAEMSKTLLAMSSSPDSCLALRQSGCLPLLIQLLHGGGDGSDVPSRETRLRASQALQNVVHANTDEKRSRREARVLRLLEQIRAYCDYLYERLERTSAGQGPLLEDDMDRHPCPAMAAVMKLSFDEEHRLAMCTLGGLHAIAELIKRDHDAHGATTPDNFCITLRRYASFPAAIFLH</sequence>